<proteinExistence type="predicted"/>
<feature type="transmembrane region" description="Helical" evidence="1">
    <location>
        <begin position="121"/>
        <end position="142"/>
    </location>
</feature>
<dbReference type="InterPro" id="IPR051533">
    <property type="entry name" value="WaaL-like"/>
</dbReference>
<dbReference type="PROSITE" id="PS51257">
    <property type="entry name" value="PROKAR_LIPOPROTEIN"/>
    <property type="match status" value="1"/>
</dbReference>
<feature type="transmembrane region" description="Helical" evidence="1">
    <location>
        <begin position="162"/>
        <end position="181"/>
    </location>
</feature>
<protein>
    <recommendedName>
        <fullName evidence="4">O-antigen ligase</fullName>
    </recommendedName>
</protein>
<dbReference type="AlphaFoldDB" id="A0A1T5BV66"/>
<gene>
    <name evidence="2" type="ORF">SAMN05660866_01820</name>
</gene>
<keyword evidence="1" id="KW-0812">Transmembrane</keyword>
<dbReference type="STRING" id="561365.SAMN05660866_01820"/>
<evidence type="ECO:0000313" key="3">
    <source>
        <dbReference type="Proteomes" id="UP000190339"/>
    </source>
</evidence>
<name>A0A1T5BV66_9FLAO</name>
<feature type="transmembrane region" description="Helical" evidence="1">
    <location>
        <begin position="12"/>
        <end position="29"/>
    </location>
</feature>
<organism evidence="2 3">
    <name type="scientific">Maribacter arcticus</name>
    <dbReference type="NCBI Taxonomy" id="561365"/>
    <lineage>
        <taxon>Bacteria</taxon>
        <taxon>Pseudomonadati</taxon>
        <taxon>Bacteroidota</taxon>
        <taxon>Flavobacteriia</taxon>
        <taxon>Flavobacteriales</taxon>
        <taxon>Flavobacteriaceae</taxon>
        <taxon>Maribacter</taxon>
    </lineage>
</organism>
<dbReference type="EMBL" id="FUYL01000005">
    <property type="protein sequence ID" value="SKB50979.1"/>
    <property type="molecule type" value="Genomic_DNA"/>
</dbReference>
<feature type="transmembrane region" description="Helical" evidence="1">
    <location>
        <begin position="93"/>
        <end position="109"/>
    </location>
</feature>
<keyword evidence="3" id="KW-1185">Reference proteome</keyword>
<sequence>MNKTIIFGQSISWNLLLLSLIVACIPFPIKMGNAAMILGILFVVYQLIVKQIKLDRKKIWSFAIISPILFFILILISALFSQDISAGLKQVEKNLLLILMPFILIGIYPPTKVDREFVIRVFSFASIISFFILFIVAIFRIIGGANFDVLFFHELGAFFDLHPVYIAINLCIAIYFLSFYYKKQVPMSRGALIFLILIISFGLFGLFLCASKVVILVFIPLYFIKLLQGALKKNTLSIILLLILLSNVFVFKSSIVSDRFSDGLTFDIETFQPTSEIALSKVFSNEEKEKISDLELRYLMLKIGTFHLQNDGKLLFGYGIGDVQEYIDYYYMQYGLAPGWFEGYNLHNQYLQYLVTYGALGFTLFIIYLIYSLYFAIKNKESLHLFFLILILTIFLFECVLSRNKGIVIFIFMNTFFMMKYENSFIRN</sequence>
<keyword evidence="1" id="KW-1133">Transmembrane helix</keyword>
<evidence type="ECO:0000313" key="2">
    <source>
        <dbReference type="EMBL" id="SKB50979.1"/>
    </source>
</evidence>
<dbReference type="OrthoDB" id="1441175at2"/>
<feature type="transmembrane region" description="Helical" evidence="1">
    <location>
        <begin position="193"/>
        <end position="223"/>
    </location>
</feature>
<dbReference type="RefSeq" id="WP_079512291.1">
    <property type="nucleotide sequence ID" value="NZ_FUYL01000005.1"/>
</dbReference>
<feature type="transmembrane region" description="Helical" evidence="1">
    <location>
        <begin position="59"/>
        <end position="81"/>
    </location>
</feature>
<feature type="transmembrane region" description="Helical" evidence="1">
    <location>
        <begin position="383"/>
        <end position="401"/>
    </location>
</feature>
<dbReference type="PANTHER" id="PTHR37422">
    <property type="entry name" value="TEICHURONIC ACID BIOSYNTHESIS PROTEIN TUAE"/>
    <property type="match status" value="1"/>
</dbReference>
<feature type="transmembrane region" description="Helical" evidence="1">
    <location>
        <begin position="235"/>
        <end position="251"/>
    </location>
</feature>
<dbReference type="PANTHER" id="PTHR37422:SF17">
    <property type="entry name" value="O-ANTIGEN LIGASE"/>
    <property type="match status" value="1"/>
</dbReference>
<reference evidence="3" key="1">
    <citation type="submission" date="2017-02" db="EMBL/GenBank/DDBJ databases">
        <authorList>
            <person name="Varghese N."/>
            <person name="Submissions S."/>
        </authorList>
    </citation>
    <scope>NUCLEOTIDE SEQUENCE [LARGE SCALE GENOMIC DNA]</scope>
    <source>
        <strain evidence="3">DSM 23546</strain>
    </source>
</reference>
<dbReference type="Proteomes" id="UP000190339">
    <property type="component" value="Unassembled WGS sequence"/>
</dbReference>
<keyword evidence="1" id="KW-0472">Membrane</keyword>
<evidence type="ECO:0000256" key="1">
    <source>
        <dbReference type="SAM" id="Phobius"/>
    </source>
</evidence>
<accession>A0A1T5BV66</accession>
<feature type="transmembrane region" description="Helical" evidence="1">
    <location>
        <begin position="354"/>
        <end position="377"/>
    </location>
</feature>
<feature type="transmembrane region" description="Helical" evidence="1">
    <location>
        <begin position="35"/>
        <end position="52"/>
    </location>
</feature>
<evidence type="ECO:0008006" key="4">
    <source>
        <dbReference type="Google" id="ProtNLM"/>
    </source>
</evidence>